<organism evidence="1 2">
    <name type="scientific">Bacillus subtilis</name>
    <dbReference type="NCBI Taxonomy" id="1423"/>
    <lineage>
        <taxon>Bacteria</taxon>
        <taxon>Bacillati</taxon>
        <taxon>Bacillota</taxon>
        <taxon>Bacilli</taxon>
        <taxon>Bacillales</taxon>
        <taxon>Bacillaceae</taxon>
        <taxon>Bacillus</taxon>
    </lineage>
</organism>
<sequence length="43" mass="5296">MKEQTFLDFGKRILTKEDEQRLKVEFILRREKSAYTHPKERIS</sequence>
<evidence type="ECO:0000313" key="1">
    <source>
        <dbReference type="EMBL" id="KIU04515.1"/>
    </source>
</evidence>
<dbReference type="PATRIC" id="fig|1423.173.peg.4974"/>
<name>A0A0D1K8R0_BACIU</name>
<protein>
    <submittedName>
        <fullName evidence="1">Uncharacterized protein</fullName>
    </submittedName>
</protein>
<dbReference type="Proteomes" id="UP000032247">
    <property type="component" value="Unassembled WGS sequence"/>
</dbReference>
<dbReference type="AlphaFoldDB" id="A0A0D1K8R0"/>
<accession>A0A0D1K8R0</accession>
<gene>
    <name evidence="1" type="ORF">SC09_contig8orf00175</name>
</gene>
<dbReference type="EMBL" id="JXBC01000014">
    <property type="protein sequence ID" value="KIU04515.1"/>
    <property type="molecule type" value="Genomic_DNA"/>
</dbReference>
<reference evidence="1 2" key="1">
    <citation type="submission" date="2014-12" db="EMBL/GenBank/DDBJ databases">
        <title>Comparative genome analysis of Bacillus coagulans HM-08, Clostridium butyricum HM-68, Bacillus subtilis HM-66 and Bacillus licheniformis BL-09.</title>
        <authorList>
            <person name="Zhang H."/>
        </authorList>
    </citation>
    <scope>NUCLEOTIDE SEQUENCE [LARGE SCALE GENOMIC DNA]</scope>
    <source>
        <strain evidence="1 2">HM-66</strain>
    </source>
</reference>
<comment type="caution">
    <text evidence="1">The sequence shown here is derived from an EMBL/GenBank/DDBJ whole genome shotgun (WGS) entry which is preliminary data.</text>
</comment>
<evidence type="ECO:0000313" key="2">
    <source>
        <dbReference type="Proteomes" id="UP000032247"/>
    </source>
</evidence>
<proteinExistence type="predicted"/>